<protein>
    <submittedName>
        <fullName evidence="4">Putative oxidoreductase</fullName>
    </submittedName>
</protein>
<feature type="compositionally biased region" description="Pro residues" evidence="2">
    <location>
        <begin position="1"/>
        <end position="15"/>
    </location>
</feature>
<reference evidence="4" key="1">
    <citation type="submission" date="2015-02" db="EMBL/GenBank/DDBJ databases">
        <title>Discovery of a novel antibiotic invisible to genome mining, by efficient functional screening of genomic libraries.</title>
        <authorList>
            <person name="Xu M."/>
            <person name="Wang Y."/>
            <person name="Zhao Z."/>
            <person name="Xu L."/>
            <person name="Chen X."/>
            <person name="Gao G."/>
            <person name="Han D."/>
            <person name="Liu L."/>
            <person name="Huang S.-X."/>
            <person name="He X."/>
            <person name="Lin S."/>
            <person name="Kang Q."/>
            <person name="Ou H.-Y."/>
            <person name="Zhou H."/>
            <person name="Pang X."/>
            <person name="Deng Z."/>
            <person name="Tao M."/>
        </authorList>
    </citation>
    <scope>NUCLEOTIDE SEQUENCE</scope>
    <source>
        <strain evidence="4">Sal35</strain>
    </source>
</reference>
<dbReference type="InterPro" id="IPR050564">
    <property type="entry name" value="F420-G6PD/mer"/>
</dbReference>
<dbReference type="AlphaFoldDB" id="A0A0K1TP11"/>
<proteinExistence type="predicted"/>
<feature type="domain" description="Luciferase-like" evidence="3">
    <location>
        <begin position="35"/>
        <end position="306"/>
    </location>
</feature>
<dbReference type="Gene3D" id="3.20.20.30">
    <property type="entry name" value="Luciferase-like domain"/>
    <property type="match status" value="1"/>
</dbReference>
<dbReference type="SUPFAM" id="SSF51679">
    <property type="entry name" value="Bacterial luciferase-like"/>
    <property type="match status" value="1"/>
</dbReference>
<dbReference type="PANTHER" id="PTHR43244:SF1">
    <property type="entry name" value="5,10-METHYLENETETRAHYDROMETHANOPTERIN REDUCTASE"/>
    <property type="match status" value="1"/>
</dbReference>
<evidence type="ECO:0000259" key="3">
    <source>
        <dbReference type="Pfam" id="PF00296"/>
    </source>
</evidence>
<accession>A0A0K1TP11</accession>
<organism evidence="4">
    <name type="scientific">Streptomyces rochei</name>
    <name type="common">Streptomyces parvullus</name>
    <dbReference type="NCBI Taxonomy" id="1928"/>
    <lineage>
        <taxon>Bacteria</taxon>
        <taxon>Bacillati</taxon>
        <taxon>Actinomycetota</taxon>
        <taxon>Actinomycetes</taxon>
        <taxon>Kitasatosporales</taxon>
        <taxon>Streptomycetaceae</taxon>
        <taxon>Streptomyces</taxon>
        <taxon>Streptomyces rochei group</taxon>
    </lineage>
</organism>
<evidence type="ECO:0000256" key="2">
    <source>
        <dbReference type="SAM" id="MobiDB-lite"/>
    </source>
</evidence>
<dbReference type="InterPro" id="IPR036661">
    <property type="entry name" value="Luciferase-like_sf"/>
</dbReference>
<dbReference type="Pfam" id="PF00296">
    <property type="entry name" value="Bac_luciferase"/>
    <property type="match status" value="1"/>
</dbReference>
<sequence length="339" mass="35126">MTTPAPGQPPAPDQPPGTGLPAVLYPLQPDHPELVAPFAALVARTGARRLWLCQSFRAEPHQVLAHLAGMGHTVPVGTAVTLLPLRHPYEAALQARSLALLTDRPVVAGYGIGTPEFAEGLAPEPYRSPRTAVGEYVTSVRALLDGRSVAHDGAYHRLHGALPPVGPHAPVEVGAGVLRPGMARTAGATADVAITWMTPPPYVRDVLVPRLAAGAAGAGRAARPRVATAVHVAVRRPGRDPRRLAEAAAGTHLRVPHYADMLRRAGVDPDAADPAAELLRADVVVTGTPGEIAATLARYRSAGVDEILLNPTATLLTEGVHAAVDDLEEILAAVGAGVG</sequence>
<feature type="region of interest" description="Disordered" evidence="2">
    <location>
        <begin position="1"/>
        <end position="20"/>
    </location>
</feature>
<name>A0A0K1TP11_STRRO</name>
<dbReference type="InterPro" id="IPR011251">
    <property type="entry name" value="Luciferase-like_dom"/>
</dbReference>
<evidence type="ECO:0000256" key="1">
    <source>
        <dbReference type="ARBA" id="ARBA00023002"/>
    </source>
</evidence>
<evidence type="ECO:0000313" key="4">
    <source>
        <dbReference type="EMBL" id="AKV89079.1"/>
    </source>
</evidence>
<dbReference type="GO" id="GO:0016705">
    <property type="term" value="F:oxidoreductase activity, acting on paired donors, with incorporation or reduction of molecular oxygen"/>
    <property type="evidence" value="ECO:0007669"/>
    <property type="project" value="InterPro"/>
</dbReference>
<dbReference type="EMBL" id="KP823601">
    <property type="protein sequence ID" value="AKV89079.1"/>
    <property type="molecule type" value="Genomic_DNA"/>
</dbReference>
<keyword evidence="1" id="KW-0560">Oxidoreductase</keyword>
<dbReference type="PANTHER" id="PTHR43244">
    <property type="match status" value="1"/>
</dbReference>
<gene>
    <name evidence="4" type="primary">lxmQ</name>
</gene>